<protein>
    <submittedName>
        <fullName evidence="1">Uncharacterized protein</fullName>
    </submittedName>
</protein>
<gene>
    <name evidence="1" type="ORF">NCTC10125_00107</name>
</gene>
<dbReference type="RefSeq" id="WP_044635184.1">
    <property type="nucleotide sequence ID" value="NZ_CP007229.1"/>
</dbReference>
<dbReference type="KEGG" id="mds:MDIS_00570"/>
<accession>A0AAJ5NKV5</accession>
<dbReference type="EMBL" id="LR214971">
    <property type="protein sequence ID" value="VEU61269.1"/>
    <property type="molecule type" value="Genomic_DNA"/>
</dbReference>
<proteinExistence type="predicted"/>
<dbReference type="Proteomes" id="UP000289629">
    <property type="component" value="Chromosome"/>
</dbReference>
<sequence>MKDRPNKPKFTKFDAEFKKGLVKRWVEQLDNEEFIIVYFHLKYDRRLDLSSENVDPNGFPLSERQVVAKVIYRELYEEHKVENFEAIITKLRHRKVSK</sequence>
<evidence type="ECO:0000313" key="2">
    <source>
        <dbReference type="Proteomes" id="UP000289629"/>
    </source>
</evidence>
<organism evidence="1 2">
    <name type="scientific">Mesomycoplasma dispar</name>
    <dbReference type="NCBI Taxonomy" id="86660"/>
    <lineage>
        <taxon>Bacteria</taxon>
        <taxon>Bacillati</taxon>
        <taxon>Mycoplasmatota</taxon>
        <taxon>Mycoplasmoidales</taxon>
        <taxon>Metamycoplasmataceae</taxon>
        <taxon>Mesomycoplasma</taxon>
    </lineage>
</organism>
<name>A0AAJ5NKV5_9BACT</name>
<reference evidence="1 2" key="1">
    <citation type="submission" date="2019-01" db="EMBL/GenBank/DDBJ databases">
        <authorList>
            <consortium name="Pathogen Informatics"/>
        </authorList>
    </citation>
    <scope>NUCLEOTIDE SEQUENCE [LARGE SCALE GENOMIC DNA]</scope>
    <source>
        <strain evidence="1 2">NCTC10125</strain>
    </source>
</reference>
<evidence type="ECO:0000313" key="1">
    <source>
        <dbReference type="EMBL" id="VEU61269.1"/>
    </source>
</evidence>
<dbReference type="AlphaFoldDB" id="A0AAJ5NKV5"/>